<evidence type="ECO:0000313" key="2">
    <source>
        <dbReference type="Proteomes" id="UP000272942"/>
    </source>
</evidence>
<organism evidence="3">
    <name type="scientific">Echinostoma caproni</name>
    <dbReference type="NCBI Taxonomy" id="27848"/>
    <lineage>
        <taxon>Eukaryota</taxon>
        <taxon>Metazoa</taxon>
        <taxon>Spiralia</taxon>
        <taxon>Lophotrochozoa</taxon>
        <taxon>Platyhelminthes</taxon>
        <taxon>Trematoda</taxon>
        <taxon>Digenea</taxon>
        <taxon>Plagiorchiida</taxon>
        <taxon>Echinostomata</taxon>
        <taxon>Echinostomatoidea</taxon>
        <taxon>Echinostomatidae</taxon>
        <taxon>Echinostoma</taxon>
    </lineage>
</organism>
<accession>A0A183A2Q6</accession>
<evidence type="ECO:0000313" key="3">
    <source>
        <dbReference type="WBParaSite" id="ECPE_0000124101-mRNA-1"/>
    </source>
</evidence>
<reference evidence="1 2" key="2">
    <citation type="submission" date="2018-11" db="EMBL/GenBank/DDBJ databases">
        <authorList>
            <consortium name="Pathogen Informatics"/>
        </authorList>
    </citation>
    <scope>NUCLEOTIDE SEQUENCE [LARGE SCALE GENOMIC DNA]</scope>
    <source>
        <strain evidence="1 2">Egypt</strain>
    </source>
</reference>
<evidence type="ECO:0000313" key="1">
    <source>
        <dbReference type="EMBL" id="VDP35343.1"/>
    </source>
</evidence>
<dbReference type="EMBL" id="UZAN01006613">
    <property type="protein sequence ID" value="VDP35343.1"/>
    <property type="molecule type" value="Genomic_DNA"/>
</dbReference>
<sequence>MVEVRMGLTGSAVGTFRVLSGLDELERGKSDSFVDCVTGCGVCRVNSLCQSLWLSAPDCHAIPVMEDIRSYINRCRLSVTSLGNEPGA</sequence>
<dbReference type="AlphaFoldDB" id="A0A183A2Q6"/>
<protein>
    <submittedName>
        <fullName evidence="3">2Fe-2S ferredoxin-type domain-containing protein</fullName>
    </submittedName>
</protein>
<dbReference type="WBParaSite" id="ECPE_0000124101-mRNA-1">
    <property type="protein sequence ID" value="ECPE_0000124101-mRNA-1"/>
    <property type="gene ID" value="ECPE_0000124101"/>
</dbReference>
<name>A0A183A2Q6_9TREM</name>
<gene>
    <name evidence="1" type="ORF">ECPE_LOCUS1241</name>
</gene>
<reference evidence="3" key="1">
    <citation type="submission" date="2016-06" db="UniProtKB">
        <authorList>
            <consortium name="WormBaseParasite"/>
        </authorList>
    </citation>
    <scope>IDENTIFICATION</scope>
</reference>
<proteinExistence type="predicted"/>
<keyword evidence="2" id="KW-1185">Reference proteome</keyword>
<dbReference type="Proteomes" id="UP000272942">
    <property type="component" value="Unassembled WGS sequence"/>
</dbReference>